<evidence type="ECO:0000256" key="1">
    <source>
        <dbReference type="PROSITE-ProRule" id="PRU00047"/>
    </source>
</evidence>
<dbReference type="InterPro" id="IPR001878">
    <property type="entry name" value="Znf_CCHC"/>
</dbReference>
<feature type="compositionally biased region" description="Low complexity" evidence="3">
    <location>
        <begin position="141"/>
        <end position="152"/>
    </location>
</feature>
<feature type="compositionally biased region" description="Polar residues" evidence="3">
    <location>
        <begin position="205"/>
        <end position="232"/>
    </location>
</feature>
<feature type="region of interest" description="Disordered" evidence="3">
    <location>
        <begin position="205"/>
        <end position="233"/>
    </location>
</feature>
<keyword evidence="2" id="KW-0175">Coiled coil</keyword>
<keyword evidence="1" id="KW-0863">Zinc-finger</keyword>
<accession>A0ABQ4WLW4</accession>
<name>A0ABQ4WLW4_9ASTR</name>
<feature type="coiled-coil region" evidence="2">
    <location>
        <begin position="92"/>
        <end position="119"/>
    </location>
</feature>
<dbReference type="Proteomes" id="UP001151760">
    <property type="component" value="Unassembled WGS sequence"/>
</dbReference>
<evidence type="ECO:0000313" key="6">
    <source>
        <dbReference type="Proteomes" id="UP001151760"/>
    </source>
</evidence>
<keyword evidence="6" id="KW-1185">Reference proteome</keyword>
<dbReference type="PROSITE" id="PS50158">
    <property type="entry name" value="ZF_CCHC"/>
    <property type="match status" value="1"/>
</dbReference>
<dbReference type="EMBL" id="BQNB010008755">
    <property type="protein sequence ID" value="GJS53864.1"/>
    <property type="molecule type" value="Genomic_DNA"/>
</dbReference>
<evidence type="ECO:0000256" key="3">
    <source>
        <dbReference type="SAM" id="MobiDB-lite"/>
    </source>
</evidence>
<keyword evidence="1" id="KW-0479">Metal-binding</keyword>
<dbReference type="SMART" id="SM00343">
    <property type="entry name" value="ZnF_C2HC"/>
    <property type="match status" value="1"/>
</dbReference>
<feature type="domain" description="CCHC-type" evidence="4">
    <location>
        <begin position="259"/>
        <end position="274"/>
    </location>
</feature>
<proteinExistence type="predicted"/>
<protein>
    <submittedName>
        <fullName evidence="5">Copia protein</fullName>
    </submittedName>
</protein>
<gene>
    <name evidence="5" type="ORF">Tco_0627226</name>
</gene>
<organism evidence="5 6">
    <name type="scientific">Tanacetum coccineum</name>
    <dbReference type="NCBI Taxonomy" id="301880"/>
    <lineage>
        <taxon>Eukaryota</taxon>
        <taxon>Viridiplantae</taxon>
        <taxon>Streptophyta</taxon>
        <taxon>Embryophyta</taxon>
        <taxon>Tracheophyta</taxon>
        <taxon>Spermatophyta</taxon>
        <taxon>Magnoliopsida</taxon>
        <taxon>eudicotyledons</taxon>
        <taxon>Gunneridae</taxon>
        <taxon>Pentapetalae</taxon>
        <taxon>asterids</taxon>
        <taxon>campanulids</taxon>
        <taxon>Asterales</taxon>
        <taxon>Asteraceae</taxon>
        <taxon>Asteroideae</taxon>
        <taxon>Anthemideae</taxon>
        <taxon>Anthemidinae</taxon>
        <taxon>Tanacetum</taxon>
    </lineage>
</organism>
<dbReference type="Gene3D" id="4.10.60.10">
    <property type="entry name" value="Zinc finger, CCHC-type"/>
    <property type="match status" value="1"/>
</dbReference>
<keyword evidence="1" id="KW-0862">Zinc</keyword>
<evidence type="ECO:0000259" key="4">
    <source>
        <dbReference type="PROSITE" id="PS50158"/>
    </source>
</evidence>
<evidence type="ECO:0000256" key="2">
    <source>
        <dbReference type="SAM" id="Coils"/>
    </source>
</evidence>
<dbReference type="SUPFAM" id="SSF57756">
    <property type="entry name" value="Retrovirus zinc finger-like domains"/>
    <property type="match status" value="1"/>
</dbReference>
<reference evidence="5" key="1">
    <citation type="journal article" date="2022" name="Int. J. Mol. Sci.">
        <title>Draft Genome of Tanacetum Coccineum: Genomic Comparison of Closely Related Tanacetum-Family Plants.</title>
        <authorList>
            <person name="Yamashiro T."/>
            <person name="Shiraishi A."/>
            <person name="Nakayama K."/>
            <person name="Satake H."/>
        </authorList>
    </citation>
    <scope>NUCLEOTIDE SEQUENCE</scope>
</reference>
<evidence type="ECO:0000313" key="5">
    <source>
        <dbReference type="EMBL" id="GJS53864.1"/>
    </source>
</evidence>
<reference evidence="5" key="2">
    <citation type="submission" date="2022-01" db="EMBL/GenBank/DDBJ databases">
        <authorList>
            <person name="Yamashiro T."/>
            <person name="Shiraishi A."/>
            <person name="Satake H."/>
            <person name="Nakayama K."/>
        </authorList>
    </citation>
    <scope>NUCLEOTIDE SEQUENCE</scope>
</reference>
<comment type="caution">
    <text evidence="5">The sequence shown here is derived from an EMBL/GenBank/DDBJ whole genome shotgun (WGS) entry which is preliminary data.</text>
</comment>
<dbReference type="Pfam" id="PF00098">
    <property type="entry name" value="zf-CCHC"/>
    <property type="match status" value="1"/>
</dbReference>
<dbReference type="InterPro" id="IPR036875">
    <property type="entry name" value="Znf_CCHC_sf"/>
</dbReference>
<feature type="region of interest" description="Disordered" evidence="3">
    <location>
        <begin position="138"/>
        <end position="164"/>
    </location>
</feature>
<sequence>MEMVGKDRPPMLDPGIDNDIYSIIDACPNSMEMWKAVERLKQCESINVQDPKTNLYWEFEKFTSLDGESLNSYYLRFVTLVKQREQLKTISYHKLYDILKQHQNEVNEIRAERQERTTNPLTLISQQKLVYYPQPNTTHYTQSSSTRSQAATKNRDKAITNSPPLTYDPGPYVVDMMMASLKEKEIDKLVALISMSFKKIYKPTSNNLISSSNTRNTNVDNTPRSNRQTGRYDNQRAVNVVGARENVGTQVVQQTGIQCYNCKEFGHVSKECKKPQKGTGITLITKKRCFCVGVVTTLVGSRNNKPISSGMASIEWKYDQEISWYQGLLGSKESQRRIFIGCTEAKTAAL</sequence>